<organism evidence="2">
    <name type="scientific">uncultured Solirubrobacteraceae bacterium</name>
    <dbReference type="NCBI Taxonomy" id="1162706"/>
    <lineage>
        <taxon>Bacteria</taxon>
        <taxon>Bacillati</taxon>
        <taxon>Actinomycetota</taxon>
        <taxon>Thermoleophilia</taxon>
        <taxon>Solirubrobacterales</taxon>
        <taxon>Solirubrobacteraceae</taxon>
        <taxon>environmental samples</taxon>
    </lineage>
</organism>
<dbReference type="GO" id="GO:0006352">
    <property type="term" value="P:DNA-templated transcription initiation"/>
    <property type="evidence" value="ECO:0007669"/>
    <property type="project" value="InterPro"/>
</dbReference>
<dbReference type="InterPro" id="IPR009042">
    <property type="entry name" value="RNA_pol_sigma70_r1_2"/>
</dbReference>
<name>A0A6J4R6L3_9ACTN</name>
<reference evidence="2" key="1">
    <citation type="submission" date="2020-02" db="EMBL/GenBank/DDBJ databases">
        <authorList>
            <person name="Meier V. D."/>
        </authorList>
    </citation>
    <scope>NUCLEOTIDE SEQUENCE</scope>
    <source>
        <strain evidence="2">AVDCRST_MAG65</strain>
    </source>
</reference>
<proteinExistence type="predicted"/>
<feature type="domain" description="RNA polymerase sigma-70 region 1.2" evidence="1">
    <location>
        <begin position="18"/>
        <end position="40"/>
    </location>
</feature>
<dbReference type="EMBL" id="CADCVL010000018">
    <property type="protein sequence ID" value="CAA9464250.1"/>
    <property type="molecule type" value="Genomic_DNA"/>
</dbReference>
<gene>
    <name evidence="2" type="ORF">AVDCRST_MAG65-102</name>
</gene>
<dbReference type="GO" id="GO:0003677">
    <property type="term" value="F:DNA binding"/>
    <property type="evidence" value="ECO:0007669"/>
    <property type="project" value="InterPro"/>
</dbReference>
<dbReference type="GO" id="GO:0016987">
    <property type="term" value="F:sigma factor activity"/>
    <property type="evidence" value="ECO:0007669"/>
    <property type="project" value="InterPro"/>
</dbReference>
<evidence type="ECO:0000313" key="2">
    <source>
        <dbReference type="EMBL" id="CAA9464250.1"/>
    </source>
</evidence>
<protein>
    <recommendedName>
        <fullName evidence="1">RNA polymerase sigma-70 region 1.2 domain-containing protein</fullName>
    </recommendedName>
</protein>
<accession>A0A6J4R6L3</accession>
<dbReference type="Pfam" id="PF00140">
    <property type="entry name" value="Sigma70_r1_2"/>
    <property type="match status" value="1"/>
</dbReference>
<sequence>METSRQEAAHQEADATVDSLQLLLREAGRYRLLTPAEEIE</sequence>
<feature type="non-terminal residue" evidence="2">
    <location>
        <position position="40"/>
    </location>
</feature>
<evidence type="ECO:0000259" key="1">
    <source>
        <dbReference type="Pfam" id="PF00140"/>
    </source>
</evidence>
<dbReference type="AlphaFoldDB" id="A0A6J4R6L3"/>